<keyword evidence="4" id="KW-1185">Reference proteome</keyword>
<gene>
    <name evidence="3" type="ORF">RchiOBHm_Chr6g0296601</name>
</gene>
<accession>A0A2P6PXG3</accession>
<dbReference type="Gramene" id="PRQ26623">
    <property type="protein sequence ID" value="PRQ26623"/>
    <property type="gene ID" value="RchiOBHm_Chr6g0296601"/>
</dbReference>
<evidence type="ECO:0000259" key="2">
    <source>
        <dbReference type="Pfam" id="PF19259"/>
    </source>
</evidence>
<feature type="region of interest" description="Disordered" evidence="1">
    <location>
        <begin position="13"/>
        <end position="39"/>
    </location>
</feature>
<dbReference type="AlphaFoldDB" id="A0A2P6PXG3"/>
<feature type="compositionally biased region" description="Low complexity" evidence="1">
    <location>
        <begin position="29"/>
        <end position="39"/>
    </location>
</feature>
<evidence type="ECO:0000313" key="3">
    <source>
        <dbReference type="EMBL" id="PRQ26623.1"/>
    </source>
</evidence>
<evidence type="ECO:0000313" key="4">
    <source>
        <dbReference type="Proteomes" id="UP000238479"/>
    </source>
</evidence>
<evidence type="ECO:0000256" key="1">
    <source>
        <dbReference type="SAM" id="MobiDB-lite"/>
    </source>
</evidence>
<dbReference type="EC" id="1.3.5.1" evidence="3"/>
<protein>
    <submittedName>
        <fullName evidence="3">Putative succinate dehydrogenase (Quinone)</fullName>
        <ecNumber evidence="3">1.3.5.1</ecNumber>
    </submittedName>
</protein>
<sequence length="312" mass="34804">MCSQHLLSEMRVLPQSQPSGQLYPPPPNASAQPPTTSSLQNQISSLQQSLDLLQAQNEVLHRSIQTLIQNQISFQNHITAQLGALHSTVLAWTGLGMSNPPSPHPPISSPHPNYYPSPPPPHYHSTPFSLNHFHSPNQHQTDLGSFQPPNLNLPRFNGEDAVGWLAMAERYLRVHKVPLHERVLIVGAHLGPDASLWMNAFESRHPAPTWDCFVSAFLDRFGGSCNTTLDLMTQLSHLQHHNTVDEYITEFTTLSCRAPGWTDTQLIPIFCGGLKPELRHDVMAMDPHSLAQAKRVARIYEAKLQDIKGLCF</sequence>
<feature type="domain" description="Ty3 transposon capsid-like protein" evidence="2">
    <location>
        <begin position="177"/>
        <end position="301"/>
    </location>
</feature>
<dbReference type="Pfam" id="PF19259">
    <property type="entry name" value="Ty3_capsid"/>
    <property type="match status" value="1"/>
</dbReference>
<keyword evidence="3" id="KW-0560">Oxidoreductase</keyword>
<dbReference type="GO" id="GO:0008177">
    <property type="term" value="F:succinate dehydrogenase (quinone) activity"/>
    <property type="evidence" value="ECO:0007669"/>
    <property type="project" value="UniProtKB-EC"/>
</dbReference>
<comment type="caution">
    <text evidence="3">The sequence shown here is derived from an EMBL/GenBank/DDBJ whole genome shotgun (WGS) entry which is preliminary data.</text>
</comment>
<organism evidence="3 4">
    <name type="scientific">Rosa chinensis</name>
    <name type="common">China rose</name>
    <dbReference type="NCBI Taxonomy" id="74649"/>
    <lineage>
        <taxon>Eukaryota</taxon>
        <taxon>Viridiplantae</taxon>
        <taxon>Streptophyta</taxon>
        <taxon>Embryophyta</taxon>
        <taxon>Tracheophyta</taxon>
        <taxon>Spermatophyta</taxon>
        <taxon>Magnoliopsida</taxon>
        <taxon>eudicotyledons</taxon>
        <taxon>Gunneridae</taxon>
        <taxon>Pentapetalae</taxon>
        <taxon>rosids</taxon>
        <taxon>fabids</taxon>
        <taxon>Rosales</taxon>
        <taxon>Rosaceae</taxon>
        <taxon>Rosoideae</taxon>
        <taxon>Rosoideae incertae sedis</taxon>
        <taxon>Rosa</taxon>
    </lineage>
</organism>
<dbReference type="InterPro" id="IPR045358">
    <property type="entry name" value="Ty3_capsid"/>
</dbReference>
<proteinExistence type="predicted"/>
<reference evidence="3 4" key="1">
    <citation type="journal article" date="2018" name="Nat. Genet.">
        <title>The Rosa genome provides new insights in the design of modern roses.</title>
        <authorList>
            <person name="Bendahmane M."/>
        </authorList>
    </citation>
    <scope>NUCLEOTIDE SEQUENCE [LARGE SCALE GENOMIC DNA]</scope>
    <source>
        <strain evidence="4">cv. Old Blush</strain>
    </source>
</reference>
<dbReference type="EMBL" id="PDCK01000044">
    <property type="protein sequence ID" value="PRQ26623.1"/>
    <property type="molecule type" value="Genomic_DNA"/>
</dbReference>
<name>A0A2P6PXG3_ROSCH</name>
<dbReference type="Proteomes" id="UP000238479">
    <property type="component" value="Chromosome 6"/>
</dbReference>
<dbReference type="OMA" id="NAFESRH"/>